<keyword evidence="2" id="KW-1003">Cell membrane</keyword>
<dbReference type="SUPFAM" id="SSF55874">
    <property type="entry name" value="ATPase domain of HSP90 chaperone/DNA topoisomerase II/histidine kinase"/>
    <property type="match status" value="1"/>
</dbReference>
<comment type="caution">
    <text evidence="10">The sequence shown here is derived from an EMBL/GenBank/DDBJ whole genome shotgun (WGS) entry which is preliminary data.</text>
</comment>
<dbReference type="Proteomes" id="UP000602198">
    <property type="component" value="Unassembled WGS sequence"/>
</dbReference>
<keyword evidence="3" id="KW-0808">Transferase</keyword>
<dbReference type="InterPro" id="IPR036890">
    <property type="entry name" value="HATPase_C_sf"/>
</dbReference>
<evidence type="ECO:0000256" key="5">
    <source>
        <dbReference type="ARBA" id="ARBA00022777"/>
    </source>
</evidence>
<reference evidence="10 11" key="1">
    <citation type="submission" date="2021-01" db="EMBL/GenBank/DDBJ databases">
        <title>WGS of actinomycetes isolated from Thailand.</title>
        <authorList>
            <person name="Thawai C."/>
        </authorList>
    </citation>
    <scope>NUCLEOTIDE SEQUENCE [LARGE SCALE GENOMIC DNA]</scope>
    <source>
        <strain evidence="10 11">LPG 2</strain>
    </source>
</reference>
<comment type="subcellular location">
    <subcellularLocation>
        <location evidence="1">Cell membrane</location>
        <topology evidence="1">Multi-pass membrane protein</topology>
    </subcellularLocation>
</comment>
<dbReference type="PANTHER" id="PTHR24421:SF37">
    <property type="entry name" value="SENSOR HISTIDINE KINASE NARS"/>
    <property type="match status" value="1"/>
</dbReference>
<dbReference type="Pfam" id="PF02518">
    <property type="entry name" value="HATPase_c"/>
    <property type="match status" value="1"/>
</dbReference>
<feature type="domain" description="Histidine kinase/HSP90-like ATPase" evidence="9">
    <location>
        <begin position="257"/>
        <end position="344"/>
    </location>
</feature>
<sequence length="349" mass="37609">MAPDPAVAAGLRAARRVLLERYRKELQAIDSPLTADERTWTECSLQGERIIADCATAIESGRVVDPDHPMNAVFRMSEGRSDRGIRPHNSVRAGMLLVEIVLAEAAALLRGHPGAFELLELAAATLNRGVHIRLEAGAKGHDSFLLNEVRAMIDADRRKLARDIHDRIGNSISLAMRRIELAAVRPDDVTAVPAAVSALTDAMFQLSALTTELRGSVADGCLRTALAAFVESMRLTTPSVAIRVNGVQTWADPEVIDEVFLILRECLRNAIAHAEATTVTVNVDIAPYEISAMVQDDGKGFDPGRVVRNNGLSSITERAEIMSGVLAICSGDRKGTQVSLRVPIVAGSR</sequence>
<evidence type="ECO:0000256" key="1">
    <source>
        <dbReference type="ARBA" id="ARBA00004651"/>
    </source>
</evidence>
<gene>
    <name evidence="10" type="ORF">JK358_28275</name>
</gene>
<keyword evidence="8" id="KW-0472">Membrane</keyword>
<keyword evidence="4" id="KW-0812">Transmembrane</keyword>
<keyword evidence="11" id="KW-1185">Reference proteome</keyword>
<evidence type="ECO:0000256" key="4">
    <source>
        <dbReference type="ARBA" id="ARBA00022692"/>
    </source>
</evidence>
<evidence type="ECO:0000256" key="7">
    <source>
        <dbReference type="ARBA" id="ARBA00023012"/>
    </source>
</evidence>
<evidence type="ECO:0000313" key="10">
    <source>
        <dbReference type="EMBL" id="MBL1078310.1"/>
    </source>
</evidence>
<dbReference type="Gene3D" id="3.30.565.10">
    <property type="entry name" value="Histidine kinase-like ATPase, C-terminal domain"/>
    <property type="match status" value="1"/>
</dbReference>
<organism evidence="10 11">
    <name type="scientific">Nocardia acididurans</name>
    <dbReference type="NCBI Taxonomy" id="2802282"/>
    <lineage>
        <taxon>Bacteria</taxon>
        <taxon>Bacillati</taxon>
        <taxon>Actinomycetota</taxon>
        <taxon>Actinomycetes</taxon>
        <taxon>Mycobacteriales</taxon>
        <taxon>Nocardiaceae</taxon>
        <taxon>Nocardia</taxon>
    </lineage>
</organism>
<keyword evidence="5" id="KW-0418">Kinase</keyword>
<evidence type="ECO:0000256" key="3">
    <source>
        <dbReference type="ARBA" id="ARBA00022679"/>
    </source>
</evidence>
<evidence type="ECO:0000256" key="2">
    <source>
        <dbReference type="ARBA" id="ARBA00022475"/>
    </source>
</evidence>
<evidence type="ECO:0000259" key="9">
    <source>
        <dbReference type="Pfam" id="PF02518"/>
    </source>
</evidence>
<dbReference type="InterPro" id="IPR050482">
    <property type="entry name" value="Sensor_HK_TwoCompSys"/>
</dbReference>
<proteinExistence type="predicted"/>
<dbReference type="RefSeq" id="WP_201953374.1">
    <property type="nucleotide sequence ID" value="NZ_JAERRJ010000011.1"/>
</dbReference>
<dbReference type="EMBL" id="JAERRJ010000011">
    <property type="protein sequence ID" value="MBL1078310.1"/>
    <property type="molecule type" value="Genomic_DNA"/>
</dbReference>
<evidence type="ECO:0000313" key="11">
    <source>
        <dbReference type="Proteomes" id="UP000602198"/>
    </source>
</evidence>
<keyword evidence="7" id="KW-0902">Two-component regulatory system</keyword>
<dbReference type="InterPro" id="IPR003594">
    <property type="entry name" value="HATPase_dom"/>
</dbReference>
<dbReference type="PANTHER" id="PTHR24421">
    <property type="entry name" value="NITRATE/NITRITE SENSOR PROTEIN NARX-RELATED"/>
    <property type="match status" value="1"/>
</dbReference>
<evidence type="ECO:0000256" key="8">
    <source>
        <dbReference type="ARBA" id="ARBA00023136"/>
    </source>
</evidence>
<name>A0ABS1MDZ7_9NOCA</name>
<protein>
    <recommendedName>
        <fullName evidence="9">Histidine kinase/HSP90-like ATPase domain-containing protein</fullName>
    </recommendedName>
</protein>
<dbReference type="CDD" id="cd16917">
    <property type="entry name" value="HATPase_UhpB-NarQ-NarX-like"/>
    <property type="match status" value="1"/>
</dbReference>
<accession>A0ABS1MDZ7</accession>
<evidence type="ECO:0000256" key="6">
    <source>
        <dbReference type="ARBA" id="ARBA00022989"/>
    </source>
</evidence>
<keyword evidence="6" id="KW-1133">Transmembrane helix</keyword>